<keyword evidence="3" id="KW-1185">Reference proteome</keyword>
<protein>
    <submittedName>
        <fullName evidence="2">Uncharacterized protein</fullName>
    </submittedName>
</protein>
<feature type="compositionally biased region" description="Basic and acidic residues" evidence="1">
    <location>
        <begin position="151"/>
        <end position="169"/>
    </location>
</feature>
<evidence type="ECO:0000313" key="3">
    <source>
        <dbReference type="Proteomes" id="UP000501240"/>
    </source>
</evidence>
<feature type="region of interest" description="Disordered" evidence="1">
    <location>
        <begin position="142"/>
        <end position="169"/>
    </location>
</feature>
<organism evidence="2 3">
    <name type="scientific">Actinomadura verrucosospora</name>
    <dbReference type="NCBI Taxonomy" id="46165"/>
    <lineage>
        <taxon>Bacteria</taxon>
        <taxon>Bacillati</taxon>
        <taxon>Actinomycetota</taxon>
        <taxon>Actinomycetes</taxon>
        <taxon>Streptosporangiales</taxon>
        <taxon>Thermomonosporaceae</taxon>
        <taxon>Actinomadura</taxon>
    </lineage>
</organism>
<name>A0A7D3VUT9_ACTVE</name>
<dbReference type="Proteomes" id="UP000501240">
    <property type="component" value="Chromosome"/>
</dbReference>
<evidence type="ECO:0000313" key="2">
    <source>
        <dbReference type="EMBL" id="QKG23700.1"/>
    </source>
</evidence>
<dbReference type="AlphaFoldDB" id="A0A7D3VUT9"/>
<accession>A0A7D3VUT9</accession>
<dbReference type="EMBL" id="CP053892">
    <property type="protein sequence ID" value="QKG23700.1"/>
    <property type="molecule type" value="Genomic_DNA"/>
</dbReference>
<evidence type="ECO:0000256" key="1">
    <source>
        <dbReference type="SAM" id="MobiDB-lite"/>
    </source>
</evidence>
<proteinExistence type="predicted"/>
<reference evidence="2 3" key="1">
    <citation type="submission" date="2020-05" db="EMBL/GenBank/DDBJ databases">
        <title>Actinomadura verrucosospora NRRL-B18236 (PFL_A860) Genome sequencing and assembly.</title>
        <authorList>
            <person name="Samborskyy M."/>
        </authorList>
    </citation>
    <scope>NUCLEOTIDE SEQUENCE [LARGE SCALE GENOMIC DNA]</scope>
    <source>
        <strain evidence="2 3">NRRL:B18236</strain>
    </source>
</reference>
<sequence length="169" mass="18504">MGGRPFRGCRSLAIDGSNKITPSLLRPRARVRRGGGSATRWPDTWVPPNLGALVRAARRTTMRRWAPGTGHECFALVADLRWNTEWSPAFVARTRSQGYAVHAAPLQDYTDELLPTLITKSASAAAAELELLLAHWAPPTASQPVATPGERAIHHESHEQDPHPSRPVL</sequence>
<gene>
    <name evidence="2" type="ORF">ACTIVE_5343</name>
</gene>